<gene>
    <name evidence="2" type="ORF">BJ969_005524</name>
</gene>
<evidence type="ECO:0008006" key="4">
    <source>
        <dbReference type="Google" id="ProtNLM"/>
    </source>
</evidence>
<dbReference type="SUPFAM" id="SSF56601">
    <property type="entry name" value="beta-lactamase/transpeptidase-like"/>
    <property type="match status" value="1"/>
</dbReference>
<dbReference type="EMBL" id="JACHIV010000001">
    <property type="protein sequence ID" value="MBB5072436.1"/>
    <property type="molecule type" value="Genomic_DNA"/>
</dbReference>
<evidence type="ECO:0000313" key="3">
    <source>
        <dbReference type="Proteomes" id="UP000580474"/>
    </source>
</evidence>
<sequence length="248" mass="27148">MAAEHGPDGERTGYLVVDAETSEVLRRRDSRHRFRSASLVKPLIALDHLLRRGEPTEADRALLEPMLRASDDDAASELWDRGGREEIIHRMVAEIGLADTEPPRDPDMWGYAVFTAADVVLTYRHLRAAGAPGAYVLDELRRFKTFASDGFDQSFGIPSVERAPEAVKQGWSGFGPGPNEPAPAEPASGRRTVPDDRVDLDRPAMHTTGLVRRGGRVLIVALCTVQLAGTEWETAANRLTELAGGMLD</sequence>
<dbReference type="Gene3D" id="3.40.710.10">
    <property type="entry name" value="DD-peptidase/beta-lactamase superfamily"/>
    <property type="match status" value="1"/>
</dbReference>
<name>A0A840NIR9_9PSEU</name>
<evidence type="ECO:0000256" key="1">
    <source>
        <dbReference type="SAM" id="MobiDB-lite"/>
    </source>
</evidence>
<feature type="compositionally biased region" description="Basic and acidic residues" evidence="1">
    <location>
        <begin position="192"/>
        <end position="201"/>
    </location>
</feature>
<dbReference type="InterPro" id="IPR012338">
    <property type="entry name" value="Beta-lactam/transpept-like"/>
</dbReference>
<protein>
    <recommendedName>
        <fullName evidence="4">Beta-lactamase family protein</fullName>
    </recommendedName>
</protein>
<proteinExistence type="predicted"/>
<comment type="caution">
    <text evidence="2">The sequence shown here is derived from an EMBL/GenBank/DDBJ whole genome shotgun (WGS) entry which is preliminary data.</text>
</comment>
<dbReference type="AlphaFoldDB" id="A0A840NIR9"/>
<organism evidence="2 3">
    <name type="scientific">Saccharopolyspora gloriosae</name>
    <dbReference type="NCBI Taxonomy" id="455344"/>
    <lineage>
        <taxon>Bacteria</taxon>
        <taxon>Bacillati</taxon>
        <taxon>Actinomycetota</taxon>
        <taxon>Actinomycetes</taxon>
        <taxon>Pseudonocardiales</taxon>
        <taxon>Pseudonocardiaceae</taxon>
        <taxon>Saccharopolyspora</taxon>
    </lineage>
</organism>
<dbReference type="RefSeq" id="WP_184483795.1">
    <property type="nucleotide sequence ID" value="NZ_JACHIV010000001.1"/>
</dbReference>
<feature type="region of interest" description="Disordered" evidence="1">
    <location>
        <begin position="168"/>
        <end position="201"/>
    </location>
</feature>
<keyword evidence="3" id="KW-1185">Reference proteome</keyword>
<evidence type="ECO:0000313" key="2">
    <source>
        <dbReference type="EMBL" id="MBB5072436.1"/>
    </source>
</evidence>
<reference evidence="2 3" key="1">
    <citation type="submission" date="2020-08" db="EMBL/GenBank/DDBJ databases">
        <title>Sequencing the genomes of 1000 actinobacteria strains.</title>
        <authorList>
            <person name="Klenk H.-P."/>
        </authorList>
    </citation>
    <scope>NUCLEOTIDE SEQUENCE [LARGE SCALE GENOMIC DNA]</scope>
    <source>
        <strain evidence="2 3">DSM 45582</strain>
    </source>
</reference>
<dbReference type="Proteomes" id="UP000580474">
    <property type="component" value="Unassembled WGS sequence"/>
</dbReference>
<accession>A0A840NIR9</accession>